<dbReference type="InterPro" id="IPR014721">
    <property type="entry name" value="Ribsml_uS5_D2-typ_fold_subgr"/>
</dbReference>
<comment type="catalytic activity">
    <reaction evidence="9">
        <text>4-CDP-2-C-methyl-D-erythritol + ATP = 4-CDP-2-C-methyl-D-erythritol 2-phosphate + ADP + H(+)</text>
        <dbReference type="Rhea" id="RHEA:18437"/>
        <dbReference type="ChEBI" id="CHEBI:15378"/>
        <dbReference type="ChEBI" id="CHEBI:30616"/>
        <dbReference type="ChEBI" id="CHEBI:57823"/>
        <dbReference type="ChEBI" id="CHEBI:57919"/>
        <dbReference type="ChEBI" id="CHEBI:456216"/>
        <dbReference type="EC" id="2.7.1.148"/>
    </reaction>
</comment>
<dbReference type="SUPFAM" id="SSF54211">
    <property type="entry name" value="Ribosomal protein S5 domain 2-like"/>
    <property type="match status" value="1"/>
</dbReference>
<dbReference type="OrthoDB" id="9809438at2"/>
<dbReference type="EMBL" id="FOOY01000021">
    <property type="protein sequence ID" value="SFG77245.1"/>
    <property type="molecule type" value="Genomic_DNA"/>
</dbReference>
<dbReference type="SUPFAM" id="SSF55060">
    <property type="entry name" value="GHMP Kinase, C-terminal domain"/>
    <property type="match status" value="1"/>
</dbReference>
<dbReference type="InterPro" id="IPR036554">
    <property type="entry name" value="GHMP_kinase_C_sf"/>
</dbReference>
<dbReference type="RefSeq" id="WP_093673867.1">
    <property type="nucleotide sequence ID" value="NZ_FOOY01000021.1"/>
</dbReference>
<dbReference type="GO" id="GO:0016114">
    <property type="term" value="P:terpenoid biosynthetic process"/>
    <property type="evidence" value="ECO:0007669"/>
    <property type="project" value="UniProtKB-UniRule"/>
</dbReference>
<dbReference type="Proteomes" id="UP000198752">
    <property type="component" value="Unassembled WGS sequence"/>
</dbReference>
<dbReference type="FunFam" id="3.30.230.10:FF:000029">
    <property type="entry name" value="4-diphosphocytidyl-2-C-methyl-D-erythritol kinase"/>
    <property type="match status" value="1"/>
</dbReference>
<dbReference type="InterPro" id="IPR020568">
    <property type="entry name" value="Ribosomal_Su5_D2-typ_SF"/>
</dbReference>
<evidence type="ECO:0000256" key="7">
    <source>
        <dbReference type="ARBA" id="ARBA00022840"/>
    </source>
</evidence>
<dbReference type="UniPathway" id="UPA00056">
    <property type="reaction ID" value="UER00094"/>
</dbReference>
<dbReference type="NCBIfam" id="NF011202">
    <property type="entry name" value="PRK14608.1"/>
    <property type="match status" value="1"/>
</dbReference>
<keyword evidence="9" id="KW-0414">Isoprene biosynthesis</keyword>
<dbReference type="InterPro" id="IPR004424">
    <property type="entry name" value="IspE"/>
</dbReference>
<dbReference type="PANTHER" id="PTHR43527:SF2">
    <property type="entry name" value="4-DIPHOSPHOCYTIDYL-2-C-METHYL-D-ERYTHRITOL KINASE, CHLOROPLASTIC"/>
    <property type="match status" value="1"/>
</dbReference>
<dbReference type="EC" id="2.7.1.148" evidence="2 9"/>
<dbReference type="InterPro" id="IPR013750">
    <property type="entry name" value="GHMP_kinase_C_dom"/>
</dbReference>
<feature type="domain" description="GHMP kinase C-terminal" evidence="11">
    <location>
        <begin position="197"/>
        <end position="272"/>
    </location>
</feature>
<keyword evidence="13" id="KW-1185">Reference proteome</keyword>
<evidence type="ECO:0000256" key="8">
    <source>
        <dbReference type="ARBA" id="ARBA00032554"/>
    </source>
</evidence>
<sequence length="292" mass="32024">MKVLEKAPAKINLSLDVLGKRSDGYHEVKMVMTSIDLADRVECGDLSENRILVRTSAPYVPEDERNFAYQAAQCIRETYRINRGVEIMIKKNIPVAAGLAGGSTDAAATIRALDKLWGIGMSYEEMLEIAAKIGSDVAFCIKGGTALATGRGEKITPLPSLPPCWVVLVKPTVSISTAQIYKELDSQPIMHPDVEAMMRAIEEEDFQTICRLLGNSLESVTMKKVADIAKIKEQMKGIGAEGILMSGSGPTVFALTQHESRMQRLMNGMRGYCSQVFAVRLCKPFPLLSEHE</sequence>
<dbReference type="Gene3D" id="3.30.230.10">
    <property type="match status" value="1"/>
</dbReference>
<name>A0A1I2UJD8_9BACL</name>
<dbReference type="PIRSF" id="PIRSF010376">
    <property type="entry name" value="IspE"/>
    <property type="match status" value="1"/>
</dbReference>
<organism evidence="12 13">
    <name type="scientific">Sporolactobacillus nakayamae</name>
    <dbReference type="NCBI Taxonomy" id="269670"/>
    <lineage>
        <taxon>Bacteria</taxon>
        <taxon>Bacillati</taxon>
        <taxon>Bacillota</taxon>
        <taxon>Bacilli</taxon>
        <taxon>Bacillales</taxon>
        <taxon>Sporolactobacillaceae</taxon>
        <taxon>Sporolactobacillus</taxon>
    </lineage>
</organism>
<evidence type="ECO:0000256" key="4">
    <source>
        <dbReference type="ARBA" id="ARBA00022679"/>
    </source>
</evidence>
<evidence type="ECO:0000256" key="6">
    <source>
        <dbReference type="ARBA" id="ARBA00022777"/>
    </source>
</evidence>
<feature type="active site" evidence="9">
    <location>
        <position position="136"/>
    </location>
</feature>
<dbReference type="InterPro" id="IPR006204">
    <property type="entry name" value="GHMP_kinase_N_dom"/>
</dbReference>
<comment type="pathway">
    <text evidence="9">Isoprenoid biosynthesis; isopentenyl diphosphate biosynthesis via DXP pathway; isopentenyl diphosphate from 1-deoxy-D-xylulose 5-phosphate: step 3/6.</text>
</comment>
<gene>
    <name evidence="9" type="primary">ispE</name>
    <name evidence="12" type="ORF">SAMN02982927_02724</name>
</gene>
<dbReference type="GO" id="GO:0005524">
    <property type="term" value="F:ATP binding"/>
    <property type="evidence" value="ECO:0007669"/>
    <property type="project" value="UniProtKB-UniRule"/>
</dbReference>
<keyword evidence="4 9" id="KW-0808">Transferase</keyword>
<feature type="active site" evidence="9">
    <location>
        <position position="10"/>
    </location>
</feature>
<evidence type="ECO:0000313" key="12">
    <source>
        <dbReference type="EMBL" id="SFG77245.1"/>
    </source>
</evidence>
<dbReference type="GO" id="GO:0050515">
    <property type="term" value="F:4-(cytidine 5'-diphospho)-2-C-methyl-D-erythritol kinase activity"/>
    <property type="evidence" value="ECO:0007669"/>
    <property type="project" value="UniProtKB-UniRule"/>
</dbReference>
<keyword evidence="5 9" id="KW-0547">Nucleotide-binding</keyword>
<dbReference type="FunFam" id="3.30.70.890:FF:000006">
    <property type="entry name" value="4-diphosphocytidyl-2-C-methyl-D-erythritol kinase"/>
    <property type="match status" value="1"/>
</dbReference>
<protein>
    <recommendedName>
        <fullName evidence="3 9">4-diphosphocytidyl-2-C-methyl-D-erythritol kinase</fullName>
        <shortName evidence="9">CMK</shortName>
        <ecNumber evidence="2 9">2.7.1.148</ecNumber>
    </recommendedName>
    <alternativeName>
        <fullName evidence="8 9">4-(cytidine-5'-diphospho)-2-C-methyl-D-erythritol kinase</fullName>
    </alternativeName>
</protein>
<proteinExistence type="inferred from homology"/>
<dbReference type="STRING" id="269670.SAMN02982927_02724"/>
<evidence type="ECO:0000256" key="5">
    <source>
        <dbReference type="ARBA" id="ARBA00022741"/>
    </source>
</evidence>
<accession>A0A1I2UJD8</accession>
<reference evidence="13" key="1">
    <citation type="submission" date="2016-10" db="EMBL/GenBank/DDBJ databases">
        <authorList>
            <person name="Varghese N."/>
            <person name="Submissions S."/>
        </authorList>
    </citation>
    <scope>NUCLEOTIDE SEQUENCE [LARGE SCALE GENOMIC DNA]</scope>
    <source>
        <strain evidence="13">ATCC 700379</strain>
    </source>
</reference>
<comment type="function">
    <text evidence="9">Catalyzes the phosphorylation of the position 2 hydroxy group of 4-diphosphocytidyl-2C-methyl-D-erythritol.</text>
</comment>
<evidence type="ECO:0000259" key="11">
    <source>
        <dbReference type="Pfam" id="PF08544"/>
    </source>
</evidence>
<evidence type="ECO:0000313" key="13">
    <source>
        <dbReference type="Proteomes" id="UP000198752"/>
    </source>
</evidence>
<feature type="binding site" evidence="9">
    <location>
        <begin position="94"/>
        <end position="104"/>
    </location>
    <ligand>
        <name>ATP</name>
        <dbReference type="ChEBI" id="CHEBI:30616"/>
    </ligand>
</feature>
<evidence type="ECO:0000256" key="2">
    <source>
        <dbReference type="ARBA" id="ARBA00012052"/>
    </source>
</evidence>
<dbReference type="AlphaFoldDB" id="A0A1I2UJD8"/>
<evidence type="ECO:0000256" key="3">
    <source>
        <dbReference type="ARBA" id="ARBA00017473"/>
    </source>
</evidence>
<dbReference type="GO" id="GO:0019288">
    <property type="term" value="P:isopentenyl diphosphate biosynthetic process, methylerythritol 4-phosphate pathway"/>
    <property type="evidence" value="ECO:0007669"/>
    <property type="project" value="UniProtKB-UniRule"/>
</dbReference>
<evidence type="ECO:0000259" key="10">
    <source>
        <dbReference type="Pfam" id="PF00288"/>
    </source>
</evidence>
<dbReference type="PANTHER" id="PTHR43527">
    <property type="entry name" value="4-DIPHOSPHOCYTIDYL-2-C-METHYL-D-ERYTHRITOL KINASE, CHLOROPLASTIC"/>
    <property type="match status" value="1"/>
</dbReference>
<dbReference type="Pfam" id="PF00288">
    <property type="entry name" value="GHMP_kinases_N"/>
    <property type="match status" value="1"/>
</dbReference>
<keyword evidence="6 9" id="KW-0418">Kinase</keyword>
<dbReference type="NCBIfam" id="TIGR00154">
    <property type="entry name" value="ispE"/>
    <property type="match status" value="1"/>
</dbReference>
<evidence type="ECO:0000256" key="9">
    <source>
        <dbReference type="HAMAP-Rule" id="MF_00061"/>
    </source>
</evidence>
<keyword evidence="7 9" id="KW-0067">ATP-binding</keyword>
<dbReference type="HAMAP" id="MF_00061">
    <property type="entry name" value="IspE"/>
    <property type="match status" value="1"/>
</dbReference>
<comment type="similarity">
    <text evidence="1 9">Belongs to the GHMP kinase family. IspE subfamily.</text>
</comment>
<evidence type="ECO:0000256" key="1">
    <source>
        <dbReference type="ARBA" id="ARBA00009684"/>
    </source>
</evidence>
<feature type="domain" description="GHMP kinase N-terminal" evidence="10">
    <location>
        <begin position="66"/>
        <end position="144"/>
    </location>
</feature>
<dbReference type="Pfam" id="PF08544">
    <property type="entry name" value="GHMP_kinases_C"/>
    <property type="match status" value="1"/>
</dbReference>
<dbReference type="Gene3D" id="3.30.70.890">
    <property type="entry name" value="GHMP kinase, C-terminal domain"/>
    <property type="match status" value="1"/>
</dbReference>